<proteinExistence type="predicted"/>
<evidence type="ECO:0000313" key="4">
    <source>
        <dbReference type="WBParaSite" id="MhA1_Contig611.frz3.gene1"/>
    </source>
</evidence>
<keyword evidence="3" id="KW-1185">Reference proteome</keyword>
<name>A0A1I8BUD7_MELHA</name>
<dbReference type="AlphaFoldDB" id="A0A1I8BUD7"/>
<evidence type="ECO:0000313" key="3">
    <source>
        <dbReference type="Proteomes" id="UP000095281"/>
    </source>
</evidence>
<organism evidence="3 4">
    <name type="scientific">Meloidogyne hapla</name>
    <name type="common">Root-knot nematode worm</name>
    <dbReference type="NCBI Taxonomy" id="6305"/>
    <lineage>
        <taxon>Eukaryota</taxon>
        <taxon>Metazoa</taxon>
        <taxon>Ecdysozoa</taxon>
        <taxon>Nematoda</taxon>
        <taxon>Chromadorea</taxon>
        <taxon>Rhabditida</taxon>
        <taxon>Tylenchina</taxon>
        <taxon>Tylenchomorpha</taxon>
        <taxon>Tylenchoidea</taxon>
        <taxon>Meloidogynidae</taxon>
        <taxon>Meloidogyninae</taxon>
        <taxon>Meloidogyne</taxon>
    </lineage>
</organism>
<sequence length="352" mass="40210">MLNNNQIKTPLIILFFSFSSLISQIKGNYGQEYEDNYGYEVKFGQGRRIVDDYICDLDASVLVVTSSDNAYKKASTYAEGSTDNYGTQKEYAKQSYPAGYEEAKRTKRSEAEYAGQQYKNYGEYGNSFNKYKVAKAHRLRCSIIASGSDDDCRKCCHMAARKERSIAKDSIFGFVVDYDEVNLSQYTAEASSYLHTPYRSKRDAVPATAYTPAPTDYKKEEEYKQPAASYASPSAYSPATNYQNYYNYEKTPNNPRCVCCSPRVYSVQKTNYDNNYGKKISYGPEKYNKYEQKEYSGEAKKKYENKGEYGKEEYGAKKEYEAPKRGYEAPQGEYEPKQGGYEGGNLKLIRIN</sequence>
<protein>
    <submittedName>
        <fullName evidence="4">Uncharacterized protein</fullName>
    </submittedName>
</protein>
<evidence type="ECO:0000256" key="2">
    <source>
        <dbReference type="SAM" id="SignalP"/>
    </source>
</evidence>
<keyword evidence="2" id="KW-0732">Signal</keyword>
<accession>A0A1I8BUD7</accession>
<feature type="region of interest" description="Disordered" evidence="1">
    <location>
        <begin position="298"/>
        <end position="346"/>
    </location>
</feature>
<feature type="signal peptide" evidence="2">
    <location>
        <begin position="1"/>
        <end position="27"/>
    </location>
</feature>
<dbReference type="WBParaSite" id="MhA1_Contig611.frz3.gene1">
    <property type="protein sequence ID" value="MhA1_Contig611.frz3.gene1"/>
    <property type="gene ID" value="MhA1_Contig611.frz3.gene1"/>
</dbReference>
<dbReference type="Proteomes" id="UP000095281">
    <property type="component" value="Unplaced"/>
</dbReference>
<evidence type="ECO:0000256" key="1">
    <source>
        <dbReference type="SAM" id="MobiDB-lite"/>
    </source>
</evidence>
<reference evidence="4" key="1">
    <citation type="submission" date="2016-11" db="UniProtKB">
        <authorList>
            <consortium name="WormBaseParasite"/>
        </authorList>
    </citation>
    <scope>IDENTIFICATION</scope>
</reference>
<feature type="compositionally biased region" description="Basic and acidic residues" evidence="1">
    <location>
        <begin position="298"/>
        <end position="327"/>
    </location>
</feature>
<feature type="chain" id="PRO_5009316202" evidence="2">
    <location>
        <begin position="28"/>
        <end position="352"/>
    </location>
</feature>